<keyword evidence="3" id="KW-1185">Reference proteome</keyword>
<dbReference type="EMBL" id="CAJOBP010088410">
    <property type="protein sequence ID" value="CAF4938868.1"/>
    <property type="molecule type" value="Genomic_DNA"/>
</dbReference>
<protein>
    <submittedName>
        <fullName evidence="2">Uncharacterized protein</fullName>
    </submittedName>
</protein>
<evidence type="ECO:0000313" key="1">
    <source>
        <dbReference type="EMBL" id="CAF4915515.1"/>
    </source>
</evidence>
<feature type="non-terminal residue" evidence="2">
    <location>
        <position position="44"/>
    </location>
</feature>
<dbReference type="AlphaFoldDB" id="A0A821XI30"/>
<reference evidence="2" key="1">
    <citation type="submission" date="2021-02" db="EMBL/GenBank/DDBJ databases">
        <authorList>
            <person name="Nowell W R."/>
        </authorList>
    </citation>
    <scope>NUCLEOTIDE SEQUENCE</scope>
</reference>
<sequence length="44" mass="4922">MSNEISIKNLIVQVDSDDGAEINTKHDDEPVVKDEPIELKEVSQ</sequence>
<organism evidence="2 3">
    <name type="scientific">Rotaria socialis</name>
    <dbReference type="NCBI Taxonomy" id="392032"/>
    <lineage>
        <taxon>Eukaryota</taxon>
        <taxon>Metazoa</taxon>
        <taxon>Spiralia</taxon>
        <taxon>Gnathifera</taxon>
        <taxon>Rotifera</taxon>
        <taxon>Eurotatoria</taxon>
        <taxon>Bdelloidea</taxon>
        <taxon>Philodinida</taxon>
        <taxon>Philodinidae</taxon>
        <taxon>Rotaria</taxon>
    </lineage>
</organism>
<name>A0A821XI30_9BILA</name>
<accession>A0A821XI30</accession>
<dbReference type="Proteomes" id="UP000663873">
    <property type="component" value="Unassembled WGS sequence"/>
</dbReference>
<comment type="caution">
    <text evidence="2">The sequence shown here is derived from an EMBL/GenBank/DDBJ whole genome shotgun (WGS) entry which is preliminary data.</text>
</comment>
<gene>
    <name evidence="1" type="ORF">UJA718_LOCUS46169</name>
    <name evidence="2" type="ORF">UJA718_LOCUS47221</name>
</gene>
<dbReference type="EMBL" id="CAJOBP010081198">
    <property type="protein sequence ID" value="CAF4915515.1"/>
    <property type="molecule type" value="Genomic_DNA"/>
</dbReference>
<evidence type="ECO:0000313" key="2">
    <source>
        <dbReference type="EMBL" id="CAF4938868.1"/>
    </source>
</evidence>
<evidence type="ECO:0000313" key="3">
    <source>
        <dbReference type="Proteomes" id="UP000663873"/>
    </source>
</evidence>
<proteinExistence type="predicted"/>